<protein>
    <recommendedName>
        <fullName evidence="3">DUF3168 domain-containing protein</fullName>
    </recommendedName>
</protein>
<dbReference type="EMBL" id="LXSH01000028">
    <property type="protein sequence ID" value="OAM20347.1"/>
    <property type="molecule type" value="Genomic_DNA"/>
</dbReference>
<sequence length="113" mass="12170">MEKTIIDAIRSALPTVEVYHDFAPDDAGSPLVVLQRVGGAGNLFMDNATPGGYQIRLQLAVWAVSRLEAVSLSLRIEKALAALPGVAPIGAAQADYDPDTELRGMRQDFYVLE</sequence>
<reference evidence="2" key="1">
    <citation type="submission" date="2016-05" db="EMBL/GenBank/DDBJ databases">
        <title>Draft genome of Corynebacterium afermentans subsp. afermentans LCDC 88199T.</title>
        <authorList>
            <person name="Bernier A.-M."/>
            <person name="Bernard K."/>
        </authorList>
    </citation>
    <scope>NUCLEOTIDE SEQUENCE [LARGE SCALE GENOMIC DNA]</scope>
    <source>
        <strain evidence="2">NML120819</strain>
    </source>
</reference>
<dbReference type="AlphaFoldDB" id="A0A1A9RN78"/>
<proteinExistence type="predicted"/>
<evidence type="ECO:0000313" key="1">
    <source>
        <dbReference type="EMBL" id="OAM20347.1"/>
    </source>
</evidence>
<evidence type="ECO:0000313" key="2">
    <source>
        <dbReference type="Proteomes" id="UP000078103"/>
    </source>
</evidence>
<gene>
    <name evidence="1" type="ORF">A7P89_10630</name>
</gene>
<name>A0A1A9RN78_EIKCO</name>
<dbReference type="RefSeq" id="WP_064088956.1">
    <property type="nucleotide sequence ID" value="NZ_LXSH01000028.1"/>
</dbReference>
<evidence type="ECO:0008006" key="3">
    <source>
        <dbReference type="Google" id="ProtNLM"/>
    </source>
</evidence>
<accession>A0A1A9RN78</accession>
<dbReference type="Proteomes" id="UP000078103">
    <property type="component" value="Unassembled WGS sequence"/>
</dbReference>
<dbReference type="Pfam" id="PF11367">
    <property type="entry name" value="Tail_completion_gp17"/>
    <property type="match status" value="1"/>
</dbReference>
<organism evidence="1 2">
    <name type="scientific">Eikenella corrodens</name>
    <dbReference type="NCBI Taxonomy" id="539"/>
    <lineage>
        <taxon>Bacteria</taxon>
        <taxon>Pseudomonadati</taxon>
        <taxon>Pseudomonadota</taxon>
        <taxon>Betaproteobacteria</taxon>
        <taxon>Neisseriales</taxon>
        <taxon>Neisseriaceae</taxon>
        <taxon>Eikenella</taxon>
    </lineage>
</organism>
<dbReference type="InterPro" id="IPR021508">
    <property type="entry name" value="Gp17-like"/>
</dbReference>
<comment type="caution">
    <text evidence="1">The sequence shown here is derived from an EMBL/GenBank/DDBJ whole genome shotgun (WGS) entry which is preliminary data.</text>
</comment>